<keyword evidence="1" id="KW-1133">Transmembrane helix</keyword>
<feature type="transmembrane region" description="Helical" evidence="1">
    <location>
        <begin position="189"/>
        <end position="212"/>
    </location>
</feature>
<name>A0ABV5VQ69_9BACL</name>
<evidence type="ECO:0000313" key="2">
    <source>
        <dbReference type="EMBL" id="MFB9750421.1"/>
    </source>
</evidence>
<sequence length="217" mass="23808">MLQLLVKDFRIQKRFIWLGFFFVGVFFFILGAFEGMPLAVPAAIFSHFLIVVASKMDEKNNNGRMLVSFPLRRSDIVAAKYVGIVLFMGLAFALTALWRFAAGLVLPAGELPWFDMRSLAVAVGMLLLFYSIYFPLFFAFGARLVQVLDVIVIFVVGGAVVLGLRIAEWSGADAGKWLRAAAGADPEALAVWGVIGCLALLLVSFVLSVTLYSRKSV</sequence>
<keyword evidence="1" id="KW-0472">Membrane</keyword>
<gene>
    <name evidence="2" type="ORF">ACFFNY_02460</name>
</gene>
<dbReference type="InterPro" id="IPR025699">
    <property type="entry name" value="ABC2_memb-like"/>
</dbReference>
<evidence type="ECO:0000313" key="3">
    <source>
        <dbReference type="Proteomes" id="UP001589619"/>
    </source>
</evidence>
<feature type="transmembrane region" description="Helical" evidence="1">
    <location>
        <begin position="77"/>
        <end position="98"/>
    </location>
</feature>
<dbReference type="RefSeq" id="WP_344907228.1">
    <property type="nucleotide sequence ID" value="NZ_BAAAYO010000005.1"/>
</dbReference>
<dbReference type="Pfam" id="PF13346">
    <property type="entry name" value="ABC2_membrane_5"/>
    <property type="match status" value="1"/>
</dbReference>
<dbReference type="Proteomes" id="UP001589619">
    <property type="component" value="Unassembled WGS sequence"/>
</dbReference>
<evidence type="ECO:0000256" key="1">
    <source>
        <dbReference type="SAM" id="Phobius"/>
    </source>
</evidence>
<feature type="transmembrane region" description="Helical" evidence="1">
    <location>
        <begin position="147"/>
        <end position="169"/>
    </location>
</feature>
<reference evidence="2 3" key="1">
    <citation type="submission" date="2024-09" db="EMBL/GenBank/DDBJ databases">
        <authorList>
            <person name="Sun Q."/>
            <person name="Mori K."/>
        </authorList>
    </citation>
    <scope>NUCLEOTIDE SEQUENCE [LARGE SCALE GENOMIC DNA]</scope>
    <source>
        <strain evidence="2 3">JCM 12520</strain>
    </source>
</reference>
<dbReference type="PANTHER" id="PTHR41309:SF2">
    <property type="entry name" value="MEMBRANE PROTEIN"/>
    <property type="match status" value="1"/>
</dbReference>
<organism evidence="2 3">
    <name type="scientific">Paenibacillus hodogayensis</name>
    <dbReference type="NCBI Taxonomy" id="279208"/>
    <lineage>
        <taxon>Bacteria</taxon>
        <taxon>Bacillati</taxon>
        <taxon>Bacillota</taxon>
        <taxon>Bacilli</taxon>
        <taxon>Bacillales</taxon>
        <taxon>Paenibacillaceae</taxon>
        <taxon>Paenibacillus</taxon>
    </lineage>
</organism>
<feature type="transmembrane region" description="Helical" evidence="1">
    <location>
        <begin position="118"/>
        <end position="140"/>
    </location>
</feature>
<proteinExistence type="predicted"/>
<keyword evidence="3" id="KW-1185">Reference proteome</keyword>
<feature type="transmembrane region" description="Helical" evidence="1">
    <location>
        <begin position="39"/>
        <end position="56"/>
    </location>
</feature>
<dbReference type="PANTHER" id="PTHR41309">
    <property type="entry name" value="MEMBRANE PROTEIN-RELATED"/>
    <property type="match status" value="1"/>
</dbReference>
<dbReference type="EMBL" id="JBHMAG010000003">
    <property type="protein sequence ID" value="MFB9750421.1"/>
    <property type="molecule type" value="Genomic_DNA"/>
</dbReference>
<accession>A0ABV5VQ69</accession>
<comment type="caution">
    <text evidence="2">The sequence shown here is derived from an EMBL/GenBank/DDBJ whole genome shotgun (WGS) entry which is preliminary data.</text>
</comment>
<feature type="transmembrane region" description="Helical" evidence="1">
    <location>
        <begin position="15"/>
        <end position="33"/>
    </location>
</feature>
<keyword evidence="1" id="KW-0812">Transmembrane</keyword>
<protein>
    <submittedName>
        <fullName evidence="2">ABC-2 transporter permease</fullName>
    </submittedName>
</protein>